<organism evidence="1 2">
    <name type="scientific">Riccia fluitans</name>
    <dbReference type="NCBI Taxonomy" id="41844"/>
    <lineage>
        <taxon>Eukaryota</taxon>
        <taxon>Viridiplantae</taxon>
        <taxon>Streptophyta</taxon>
        <taxon>Embryophyta</taxon>
        <taxon>Marchantiophyta</taxon>
        <taxon>Marchantiopsida</taxon>
        <taxon>Marchantiidae</taxon>
        <taxon>Marchantiales</taxon>
        <taxon>Ricciaceae</taxon>
        <taxon>Riccia</taxon>
    </lineage>
</organism>
<keyword evidence="2" id="KW-1185">Reference proteome</keyword>
<comment type="caution">
    <text evidence="1">The sequence shown here is derived from an EMBL/GenBank/DDBJ whole genome shotgun (WGS) entry which is preliminary data.</text>
</comment>
<sequence length="71" mass="8215">MDEIGRLHSRRLFNVSPSVEVLPSFVDRFWVGDRILFLKYGFRYPHGGDGWTVLRTRVATQLCVIDSVHVP</sequence>
<reference evidence="1 2" key="1">
    <citation type="submission" date="2024-09" db="EMBL/GenBank/DDBJ databases">
        <title>Chromosome-scale assembly of Riccia fluitans.</title>
        <authorList>
            <person name="Paukszto L."/>
            <person name="Sawicki J."/>
            <person name="Karawczyk K."/>
            <person name="Piernik-Szablinska J."/>
            <person name="Szczecinska M."/>
            <person name="Mazdziarz M."/>
        </authorList>
    </citation>
    <scope>NUCLEOTIDE SEQUENCE [LARGE SCALE GENOMIC DNA]</scope>
    <source>
        <strain evidence="1">Rf_01</strain>
        <tissue evidence="1">Aerial parts of the thallus</tissue>
    </source>
</reference>
<dbReference type="Proteomes" id="UP001605036">
    <property type="component" value="Unassembled WGS sequence"/>
</dbReference>
<evidence type="ECO:0000313" key="1">
    <source>
        <dbReference type="EMBL" id="KAL2641528.1"/>
    </source>
</evidence>
<proteinExistence type="predicted"/>
<dbReference type="AlphaFoldDB" id="A0ABD1Z1C9"/>
<evidence type="ECO:0000313" key="2">
    <source>
        <dbReference type="Proteomes" id="UP001605036"/>
    </source>
</evidence>
<name>A0ABD1Z1C9_9MARC</name>
<protein>
    <submittedName>
        <fullName evidence="1">Uncharacterized protein</fullName>
    </submittedName>
</protein>
<accession>A0ABD1Z1C9</accession>
<gene>
    <name evidence="1" type="ORF">R1flu_009115</name>
</gene>
<dbReference type="EMBL" id="JBHFFA010000002">
    <property type="protein sequence ID" value="KAL2641528.1"/>
    <property type="molecule type" value="Genomic_DNA"/>
</dbReference>